<dbReference type="Gene3D" id="3.20.20.100">
    <property type="entry name" value="NADP-dependent oxidoreductase domain"/>
    <property type="match status" value="1"/>
</dbReference>
<dbReference type="InterPro" id="IPR036812">
    <property type="entry name" value="NAD(P)_OxRdtase_dom_sf"/>
</dbReference>
<reference evidence="2 3" key="1">
    <citation type="submission" date="2018-12" db="EMBL/GenBank/DDBJ databases">
        <authorList>
            <person name="Sun L."/>
            <person name="Chen Z."/>
        </authorList>
    </citation>
    <scope>NUCLEOTIDE SEQUENCE [LARGE SCALE GENOMIC DNA]</scope>
    <source>
        <strain evidence="2 3">DSM 15890</strain>
    </source>
</reference>
<keyword evidence="3" id="KW-1185">Reference proteome</keyword>
<comment type="caution">
    <text evidence="2">The sequence shown here is derived from an EMBL/GenBank/DDBJ whole genome shotgun (WGS) entry which is preliminary data.</text>
</comment>
<accession>A0A433Y8U2</accession>
<dbReference type="AlphaFoldDB" id="A0A433Y8U2"/>
<dbReference type="InterPro" id="IPR050523">
    <property type="entry name" value="AKR_Detox_Biosynth"/>
</dbReference>
<dbReference type="InterPro" id="IPR023210">
    <property type="entry name" value="NADP_OxRdtase_dom"/>
</dbReference>
<organism evidence="2 3">
    <name type="scientific">Paenibacillus anaericanus</name>
    <dbReference type="NCBI Taxonomy" id="170367"/>
    <lineage>
        <taxon>Bacteria</taxon>
        <taxon>Bacillati</taxon>
        <taxon>Bacillota</taxon>
        <taxon>Bacilli</taxon>
        <taxon>Bacillales</taxon>
        <taxon>Paenibacillaceae</taxon>
        <taxon>Paenibacillus</taxon>
    </lineage>
</organism>
<dbReference type="PANTHER" id="PTHR43364">
    <property type="entry name" value="NADH-SPECIFIC METHYLGLYOXAL REDUCTASE-RELATED"/>
    <property type="match status" value="1"/>
</dbReference>
<dbReference type="GO" id="GO:0005829">
    <property type="term" value="C:cytosol"/>
    <property type="evidence" value="ECO:0007669"/>
    <property type="project" value="TreeGrafter"/>
</dbReference>
<evidence type="ECO:0000313" key="3">
    <source>
        <dbReference type="Proteomes" id="UP000279446"/>
    </source>
</evidence>
<dbReference type="Pfam" id="PF00248">
    <property type="entry name" value="Aldo_ket_red"/>
    <property type="match status" value="1"/>
</dbReference>
<dbReference type="RefSeq" id="WP_127192370.1">
    <property type="nucleotide sequence ID" value="NZ_RZNY01000009.1"/>
</dbReference>
<dbReference type="Proteomes" id="UP000279446">
    <property type="component" value="Unassembled WGS sequence"/>
</dbReference>
<sequence length="324" mass="36126">MKPIPLQSRGIQASPLVLGCMRLGGDWDSQTPITEQHYKEGQEALETALEIGINMFDHADIYTRGKAERVFGHVLKEKPSLREQIILQSKCGIRFADDNNPHQFDFSEGYILRSVDGILERLGTEYLDILLLHRPDPLVDPEEVASAFQQLKASGKVRNFGVSNMSQGQIKLLQAYCDEPIIANQLEMSLLKTGFVDTAISVNQEAARDNVFPEGTMEYCRMENIQLQSWGPLAQGLFSGRSLEGQPEHVVNTAKLVEKIAQEKGTTTEAVVLSWLMTHPAGIQPVIGTINPSRIRACKDATTLRLTRSEWYSLYTSSLGRNLP</sequence>
<feature type="domain" description="NADP-dependent oxidoreductase" evidence="1">
    <location>
        <begin position="15"/>
        <end position="311"/>
    </location>
</feature>
<dbReference type="CDD" id="cd19092">
    <property type="entry name" value="AKR_BsYcsN_EcYdhF-like"/>
    <property type="match status" value="1"/>
</dbReference>
<name>A0A433Y8U2_9BACL</name>
<gene>
    <name evidence="2" type="ORF">EJP82_12360</name>
</gene>
<dbReference type="EMBL" id="RZNY01000009">
    <property type="protein sequence ID" value="RUT46266.1"/>
    <property type="molecule type" value="Genomic_DNA"/>
</dbReference>
<evidence type="ECO:0000313" key="2">
    <source>
        <dbReference type="EMBL" id="RUT46266.1"/>
    </source>
</evidence>
<dbReference type="PROSITE" id="PS51257">
    <property type="entry name" value="PROKAR_LIPOPROTEIN"/>
    <property type="match status" value="1"/>
</dbReference>
<dbReference type="SUPFAM" id="SSF51430">
    <property type="entry name" value="NAD(P)-linked oxidoreductase"/>
    <property type="match status" value="1"/>
</dbReference>
<dbReference type="PANTHER" id="PTHR43364:SF1">
    <property type="entry name" value="OXIDOREDUCTASE YDHF"/>
    <property type="match status" value="1"/>
</dbReference>
<evidence type="ECO:0000259" key="1">
    <source>
        <dbReference type="Pfam" id="PF00248"/>
    </source>
</evidence>
<proteinExistence type="predicted"/>
<protein>
    <submittedName>
        <fullName evidence="2">Aldo/keto reductase</fullName>
    </submittedName>
</protein>
<dbReference type="OrthoDB" id="9773828at2"/>